<keyword evidence="3" id="KW-1185">Reference proteome</keyword>
<keyword evidence="1" id="KW-0812">Transmembrane</keyword>
<keyword evidence="1" id="KW-0472">Membrane</keyword>
<evidence type="ECO:0000256" key="1">
    <source>
        <dbReference type="SAM" id="Phobius"/>
    </source>
</evidence>
<sequence length="78" mass="8586">MSARSCLVDVEIIVLGTLLKLSSILAVAVHFCMQSSLWWSSAVSMRLRLIMTCSGVKCFGGFHINRLNLFLCLRGPIA</sequence>
<evidence type="ECO:0008006" key="4">
    <source>
        <dbReference type="Google" id="ProtNLM"/>
    </source>
</evidence>
<protein>
    <recommendedName>
        <fullName evidence="4">Secreted protein</fullName>
    </recommendedName>
</protein>
<dbReference type="EMBL" id="BAABME010004541">
    <property type="protein sequence ID" value="GAA0162749.1"/>
    <property type="molecule type" value="Genomic_DNA"/>
</dbReference>
<gene>
    <name evidence="2" type="ORF">LIER_18776</name>
</gene>
<evidence type="ECO:0000313" key="2">
    <source>
        <dbReference type="EMBL" id="GAA0162749.1"/>
    </source>
</evidence>
<proteinExistence type="predicted"/>
<dbReference type="Proteomes" id="UP001454036">
    <property type="component" value="Unassembled WGS sequence"/>
</dbReference>
<organism evidence="2 3">
    <name type="scientific">Lithospermum erythrorhizon</name>
    <name type="common">Purple gromwell</name>
    <name type="synonym">Lithospermum officinale var. erythrorhizon</name>
    <dbReference type="NCBI Taxonomy" id="34254"/>
    <lineage>
        <taxon>Eukaryota</taxon>
        <taxon>Viridiplantae</taxon>
        <taxon>Streptophyta</taxon>
        <taxon>Embryophyta</taxon>
        <taxon>Tracheophyta</taxon>
        <taxon>Spermatophyta</taxon>
        <taxon>Magnoliopsida</taxon>
        <taxon>eudicotyledons</taxon>
        <taxon>Gunneridae</taxon>
        <taxon>Pentapetalae</taxon>
        <taxon>asterids</taxon>
        <taxon>lamiids</taxon>
        <taxon>Boraginales</taxon>
        <taxon>Boraginaceae</taxon>
        <taxon>Boraginoideae</taxon>
        <taxon>Lithospermeae</taxon>
        <taxon>Lithospermum</taxon>
    </lineage>
</organism>
<feature type="transmembrane region" description="Helical" evidence="1">
    <location>
        <begin position="12"/>
        <end position="39"/>
    </location>
</feature>
<comment type="caution">
    <text evidence="2">The sequence shown here is derived from an EMBL/GenBank/DDBJ whole genome shotgun (WGS) entry which is preliminary data.</text>
</comment>
<accession>A0AAV3QFF2</accession>
<keyword evidence="1" id="KW-1133">Transmembrane helix</keyword>
<reference evidence="2 3" key="1">
    <citation type="submission" date="2024-01" db="EMBL/GenBank/DDBJ databases">
        <title>The complete chloroplast genome sequence of Lithospermum erythrorhizon: insights into the phylogenetic relationship among Boraginaceae species and the maternal lineages of purple gromwells.</title>
        <authorList>
            <person name="Okada T."/>
            <person name="Watanabe K."/>
        </authorList>
    </citation>
    <scope>NUCLEOTIDE SEQUENCE [LARGE SCALE GENOMIC DNA]</scope>
</reference>
<evidence type="ECO:0000313" key="3">
    <source>
        <dbReference type="Proteomes" id="UP001454036"/>
    </source>
</evidence>
<name>A0AAV3QFF2_LITER</name>
<dbReference type="AlphaFoldDB" id="A0AAV3QFF2"/>